<feature type="domain" description="DUF402" evidence="2">
    <location>
        <begin position="65"/>
        <end position="175"/>
    </location>
</feature>
<dbReference type="InterPro" id="IPR035930">
    <property type="entry name" value="FomD-like_sf"/>
</dbReference>
<dbReference type="InterPro" id="IPR007295">
    <property type="entry name" value="DUF402"/>
</dbReference>
<gene>
    <name evidence="3" type="ORF">NUH22_10265</name>
</gene>
<dbReference type="GO" id="GO:0016787">
    <property type="term" value="F:hydrolase activity"/>
    <property type="evidence" value="ECO:0007669"/>
    <property type="project" value="UniProtKB-KW"/>
</dbReference>
<evidence type="ECO:0000313" key="3">
    <source>
        <dbReference type="EMBL" id="UUX57701.1"/>
    </source>
</evidence>
<evidence type="ECO:0000259" key="2">
    <source>
        <dbReference type="Pfam" id="PF04167"/>
    </source>
</evidence>
<accession>A0AA95BNZ0</accession>
<dbReference type="Pfam" id="PF04167">
    <property type="entry name" value="DUF402"/>
    <property type="match status" value="1"/>
</dbReference>
<evidence type="ECO:0000313" key="4">
    <source>
        <dbReference type="Proteomes" id="UP001060018"/>
    </source>
</evidence>
<protein>
    <submittedName>
        <fullName evidence="3">YgaC family protein</fullName>
    </submittedName>
</protein>
<dbReference type="AlphaFoldDB" id="A0AA95BNZ0"/>
<dbReference type="InterPro" id="IPR050212">
    <property type="entry name" value="Ntdp-like"/>
</dbReference>
<name>A0AA95BNZ0_9MICC</name>
<dbReference type="SUPFAM" id="SSF159234">
    <property type="entry name" value="FomD-like"/>
    <property type="match status" value="1"/>
</dbReference>
<reference evidence="3" key="1">
    <citation type="journal article" date="2022" name="Pest Manag. Sci.">
        <title>Glutamicibacter halophytocola-mediated host fitness of potato tuber moth on Solanaceae crops.</title>
        <authorList>
            <person name="Wang W."/>
            <person name="Xiao G."/>
            <person name="Du G."/>
            <person name="Chang L."/>
            <person name="Yang Y."/>
            <person name="Ye J."/>
            <person name="Chen B."/>
        </authorList>
    </citation>
    <scope>NUCLEOTIDE SEQUENCE</scope>
    <source>
        <strain evidence="3">S2</strain>
    </source>
</reference>
<dbReference type="EMBL" id="CP102487">
    <property type="protein sequence ID" value="UUX57701.1"/>
    <property type="molecule type" value="Genomic_DNA"/>
</dbReference>
<dbReference type="Proteomes" id="UP001060018">
    <property type="component" value="Chromosome"/>
</dbReference>
<evidence type="ECO:0000256" key="1">
    <source>
        <dbReference type="ARBA" id="ARBA00022801"/>
    </source>
</evidence>
<dbReference type="Gene3D" id="2.40.380.10">
    <property type="entry name" value="FomD-like"/>
    <property type="match status" value="1"/>
</dbReference>
<dbReference type="PANTHER" id="PTHR39159:SF1">
    <property type="entry name" value="UPF0374 PROTEIN YGAC"/>
    <property type="match status" value="1"/>
</dbReference>
<dbReference type="RefSeq" id="WP_257745260.1">
    <property type="nucleotide sequence ID" value="NZ_CP102487.1"/>
</dbReference>
<sequence length="196" mass="22035">MSALHGFPVDLPRNPESIDFGALVVARAWKYNGLPHWVVPGFYLGKDVHGHWLFQPAGSLVARPGAAHLAQTNALCLIPHAGSWIGTLYADPAEDFDVYIDLSHAIGWRPLQHGGWEVNSVDLDLDVIRSRSRGTFLDDEDEFEEHGRSMDYPEELKNEIRAASEKLLDAVQRDEAPFNHSHRQGWLDKADQLHNL</sequence>
<dbReference type="PANTHER" id="PTHR39159">
    <property type="match status" value="1"/>
</dbReference>
<proteinExistence type="predicted"/>
<keyword evidence="1" id="KW-0378">Hydrolase</keyword>
<organism evidence="3 4">
    <name type="scientific">Glutamicibacter halophytocola</name>
    <dbReference type="NCBI Taxonomy" id="1933880"/>
    <lineage>
        <taxon>Bacteria</taxon>
        <taxon>Bacillati</taxon>
        <taxon>Actinomycetota</taxon>
        <taxon>Actinomycetes</taxon>
        <taxon>Micrococcales</taxon>
        <taxon>Micrococcaceae</taxon>
        <taxon>Glutamicibacter</taxon>
    </lineage>
</organism>